<protein>
    <recommendedName>
        <fullName evidence="1">BZIP domain-containing protein</fullName>
    </recommendedName>
</protein>
<feature type="domain" description="BZIP" evidence="1">
    <location>
        <begin position="203"/>
        <end position="218"/>
    </location>
</feature>
<dbReference type="PROSITE" id="PS00036">
    <property type="entry name" value="BZIP_BASIC"/>
    <property type="match status" value="1"/>
</dbReference>
<organism evidence="3 4">
    <name type="scientific">Galdieria partita</name>
    <dbReference type="NCBI Taxonomy" id="83374"/>
    <lineage>
        <taxon>Eukaryota</taxon>
        <taxon>Rhodophyta</taxon>
        <taxon>Bangiophyceae</taxon>
        <taxon>Galdieriales</taxon>
        <taxon>Galdieriaceae</taxon>
        <taxon>Galdieria</taxon>
    </lineage>
</organism>
<dbReference type="AlphaFoldDB" id="A0A9C7PZE3"/>
<dbReference type="InterPro" id="IPR046347">
    <property type="entry name" value="bZIP_sf"/>
</dbReference>
<sequence length="317" mass="36556">MGSFEDIFGAWTEDWELASCQFVTESKEPPFIQVPFEDLERPKWGGNYTNAFEGHNSPWWQPNCSNCPFSLSSEENRPDSFEISSSVTHSCSDASPNVPLGTNTEQEDDFEHVFHNGLIEDEPTWDPSWKDHSYHFMMTFTEDTLSEKGVDVTEEQSLHCVSTRRKKQQLETFPTEQLKDLKGSTSAEGRRMTAEERALMLYKRKLRNRHSAARSRRRRTIILNEISEELSTLKTMMKQLQCRLCLYEGGGFLSKVDAKLEEVGTNLSVQSKRLFSIEYQVAILRAKLMGTKVKGTFYTEQQHWENTTERSISFTSV</sequence>
<evidence type="ECO:0000313" key="4">
    <source>
        <dbReference type="Proteomes" id="UP001061958"/>
    </source>
</evidence>
<keyword evidence="4" id="KW-1185">Reference proteome</keyword>
<dbReference type="InterPro" id="IPR004827">
    <property type="entry name" value="bZIP"/>
</dbReference>
<dbReference type="OrthoDB" id="7925at2759"/>
<dbReference type="SUPFAM" id="SSF57959">
    <property type="entry name" value="Leucine zipper domain"/>
    <property type="match status" value="1"/>
</dbReference>
<evidence type="ECO:0000313" key="2">
    <source>
        <dbReference type="EMBL" id="GJQ10308.1"/>
    </source>
</evidence>
<comment type="caution">
    <text evidence="3">The sequence shown here is derived from an EMBL/GenBank/DDBJ whole genome shotgun (WGS) entry which is preliminary data.</text>
</comment>
<evidence type="ECO:0000259" key="1">
    <source>
        <dbReference type="PROSITE" id="PS00036"/>
    </source>
</evidence>
<accession>A0A9C7PZE3</accession>
<proteinExistence type="predicted"/>
<dbReference type="Proteomes" id="UP001061958">
    <property type="component" value="Unassembled WGS sequence"/>
</dbReference>
<dbReference type="GO" id="GO:0003700">
    <property type="term" value="F:DNA-binding transcription factor activity"/>
    <property type="evidence" value="ECO:0007669"/>
    <property type="project" value="InterPro"/>
</dbReference>
<reference evidence="3" key="1">
    <citation type="journal article" date="2022" name="Proc. Natl. Acad. Sci. U.S.A.">
        <title>Life cycle and functional genomics of the unicellular red alga Galdieria for elucidating algal and plant evolution and industrial use.</title>
        <authorList>
            <person name="Hirooka S."/>
            <person name="Itabashi T."/>
            <person name="Ichinose T.M."/>
            <person name="Onuma R."/>
            <person name="Fujiwara T."/>
            <person name="Yamashita S."/>
            <person name="Jong L.W."/>
            <person name="Tomita R."/>
            <person name="Iwane A.H."/>
            <person name="Miyagishima S.Y."/>
        </authorList>
    </citation>
    <scope>NUCLEOTIDE SEQUENCE</scope>
    <source>
        <strain evidence="3">NBRC 102759</strain>
    </source>
</reference>
<gene>
    <name evidence="2" type="ORF">GpartN1_g2099.t1</name>
    <name evidence="3" type="ORF">GpartN1_g5155.t1</name>
</gene>
<evidence type="ECO:0000313" key="3">
    <source>
        <dbReference type="EMBL" id="GJQ13364.1"/>
    </source>
</evidence>
<reference evidence="3" key="2">
    <citation type="submission" date="2022-01" db="EMBL/GenBank/DDBJ databases">
        <authorList>
            <person name="Hirooka S."/>
            <person name="Miyagishima S.Y."/>
        </authorList>
    </citation>
    <scope>NUCLEOTIDE SEQUENCE</scope>
    <source>
        <strain evidence="3">NBRC 102759</strain>
    </source>
</reference>
<dbReference type="EMBL" id="BQMJ01000042">
    <property type="protein sequence ID" value="GJQ13364.1"/>
    <property type="molecule type" value="Genomic_DNA"/>
</dbReference>
<name>A0A9C7PZE3_9RHOD</name>
<dbReference type="EMBL" id="BQMJ01000015">
    <property type="protein sequence ID" value="GJQ10308.1"/>
    <property type="molecule type" value="Genomic_DNA"/>
</dbReference>